<dbReference type="PANTHER" id="PTHR47966">
    <property type="entry name" value="BETA-SITE APP-CLEAVING ENZYME, ISOFORM A-RELATED"/>
    <property type="match status" value="1"/>
</dbReference>
<evidence type="ECO:0000256" key="1">
    <source>
        <dbReference type="ARBA" id="ARBA00007447"/>
    </source>
</evidence>
<dbReference type="Proteomes" id="UP000292082">
    <property type="component" value="Unassembled WGS sequence"/>
</dbReference>
<dbReference type="Pfam" id="PF00026">
    <property type="entry name" value="Asp"/>
    <property type="match status" value="1"/>
</dbReference>
<dbReference type="GO" id="GO:0006508">
    <property type="term" value="P:proteolysis"/>
    <property type="evidence" value="ECO:0007669"/>
    <property type="project" value="UniProtKB-KW"/>
</dbReference>
<dbReference type="InterPro" id="IPR034164">
    <property type="entry name" value="Pepsin-like_dom"/>
</dbReference>
<evidence type="ECO:0000259" key="3">
    <source>
        <dbReference type="PROSITE" id="PS51767"/>
    </source>
</evidence>
<reference evidence="5 6" key="1">
    <citation type="submission" date="2019-01" db="EMBL/GenBank/DDBJ databases">
        <title>Draft genome sequences of three monokaryotic isolates of the white-rot basidiomycete fungus Dichomitus squalens.</title>
        <authorList>
            <consortium name="DOE Joint Genome Institute"/>
            <person name="Lopez S.C."/>
            <person name="Andreopoulos B."/>
            <person name="Pangilinan J."/>
            <person name="Lipzen A."/>
            <person name="Riley R."/>
            <person name="Ahrendt S."/>
            <person name="Ng V."/>
            <person name="Barry K."/>
            <person name="Daum C."/>
            <person name="Grigoriev I.V."/>
            <person name="Hilden K.S."/>
            <person name="Makela M.R."/>
            <person name="de Vries R.P."/>
        </authorList>
    </citation>
    <scope>NUCLEOTIDE SEQUENCE [LARGE SCALE GENOMIC DNA]</scope>
    <source>
        <strain evidence="5 6">CBS 464.89</strain>
        <strain evidence="4">OM18370.1</strain>
    </source>
</reference>
<feature type="signal peptide" evidence="2">
    <location>
        <begin position="1"/>
        <end position="18"/>
    </location>
</feature>
<evidence type="ECO:0000256" key="2">
    <source>
        <dbReference type="SAM" id="SignalP"/>
    </source>
</evidence>
<dbReference type="AlphaFoldDB" id="A0A4Q9PG13"/>
<dbReference type="Proteomes" id="UP000292957">
    <property type="component" value="Unassembled WGS sequence"/>
</dbReference>
<dbReference type="OrthoDB" id="15189at2759"/>
<feature type="domain" description="Peptidase A1" evidence="3">
    <location>
        <begin position="32"/>
        <end position="346"/>
    </location>
</feature>
<keyword evidence="5" id="KW-0645">Protease</keyword>
<dbReference type="PANTHER" id="PTHR47966:SF51">
    <property type="entry name" value="BETA-SITE APP-CLEAVING ENZYME, ISOFORM A-RELATED"/>
    <property type="match status" value="1"/>
</dbReference>
<dbReference type="InterPro" id="IPR033121">
    <property type="entry name" value="PEPTIDASE_A1"/>
</dbReference>
<dbReference type="InterPro" id="IPR001461">
    <property type="entry name" value="Aspartic_peptidase_A1"/>
</dbReference>
<organism evidence="5 6">
    <name type="scientific">Dichomitus squalens</name>
    <dbReference type="NCBI Taxonomy" id="114155"/>
    <lineage>
        <taxon>Eukaryota</taxon>
        <taxon>Fungi</taxon>
        <taxon>Dikarya</taxon>
        <taxon>Basidiomycota</taxon>
        <taxon>Agaricomycotina</taxon>
        <taxon>Agaricomycetes</taxon>
        <taxon>Polyporales</taxon>
        <taxon>Polyporaceae</taxon>
        <taxon>Dichomitus</taxon>
    </lineage>
</organism>
<evidence type="ECO:0000313" key="4">
    <source>
        <dbReference type="EMBL" id="TBU21977.1"/>
    </source>
</evidence>
<dbReference type="EMBL" id="ML143564">
    <property type="protein sequence ID" value="TBU21977.1"/>
    <property type="molecule type" value="Genomic_DNA"/>
</dbReference>
<dbReference type="SUPFAM" id="SSF50630">
    <property type="entry name" value="Acid proteases"/>
    <property type="match status" value="1"/>
</dbReference>
<dbReference type="PROSITE" id="PS51767">
    <property type="entry name" value="PEPTIDASE_A1"/>
    <property type="match status" value="1"/>
</dbReference>
<dbReference type="Gene3D" id="2.40.70.10">
    <property type="entry name" value="Acid Proteases"/>
    <property type="match status" value="2"/>
</dbReference>
<accession>A0A4Q9PG13</accession>
<dbReference type="CDD" id="cd05471">
    <property type="entry name" value="pepsin_like"/>
    <property type="match status" value="1"/>
</dbReference>
<name>A0A4Q9PG13_9APHY</name>
<gene>
    <name evidence="5" type="ORF">BD310DRAFT_941015</name>
    <name evidence="4" type="ORF">BD311DRAFT_771208</name>
</gene>
<sequence>MISVAGATLLAATAVAAALPKGIPLHLDHGFWYTKFSVGHQDFNLTVDTGSFAVLISQGLYKPTPVSNSTNQGEFLQFNGASADGTAPASEVFTFVHDDVKFDGIGVQGFLVGNITNGDPLPADGIIGFSPPATDITDPDDPTFLAGQSLVQAICDEEKISPCEFGLALKTDGTGTLSFGPLDKSKVKGKLTTLPTFSHDAWQVNNSSEADSPILVLNGKSFGDIVATFDNGTPNIIGPLETVRAALQAAGYDLQEVTSDDITTVLGTYDCSRPPARFGFSFPPSTEVHYVDANANVLNRTADGKVCTANVLGTSTLDVPQWQIGQTWFQGRWVQHNLDKSTIAFADLRSVR</sequence>
<protein>
    <submittedName>
        <fullName evidence="5">Acid protease</fullName>
    </submittedName>
</protein>
<dbReference type="InterPro" id="IPR021109">
    <property type="entry name" value="Peptidase_aspartic_dom_sf"/>
</dbReference>
<keyword evidence="2" id="KW-0732">Signal</keyword>
<dbReference type="EMBL" id="ML145266">
    <property type="protein sequence ID" value="TBU52107.1"/>
    <property type="molecule type" value="Genomic_DNA"/>
</dbReference>
<feature type="chain" id="PRO_5040597636" evidence="2">
    <location>
        <begin position="19"/>
        <end position="352"/>
    </location>
</feature>
<keyword evidence="5" id="KW-0378">Hydrolase</keyword>
<keyword evidence="6" id="KW-1185">Reference proteome</keyword>
<evidence type="ECO:0000313" key="6">
    <source>
        <dbReference type="Proteomes" id="UP000292082"/>
    </source>
</evidence>
<dbReference type="GO" id="GO:0004190">
    <property type="term" value="F:aspartic-type endopeptidase activity"/>
    <property type="evidence" value="ECO:0007669"/>
    <property type="project" value="InterPro"/>
</dbReference>
<evidence type="ECO:0000313" key="5">
    <source>
        <dbReference type="EMBL" id="TBU52107.1"/>
    </source>
</evidence>
<comment type="similarity">
    <text evidence="1">Belongs to the peptidase A1 family.</text>
</comment>
<proteinExistence type="inferred from homology"/>